<accession>A0A429GGU0</accession>
<dbReference type="RefSeq" id="WP_125672168.1">
    <property type="nucleotide sequence ID" value="NZ_RCOS01000132.1"/>
</dbReference>
<proteinExistence type="predicted"/>
<protein>
    <submittedName>
        <fullName evidence="1">Uncharacterized protein</fullName>
    </submittedName>
</protein>
<reference evidence="1 2" key="1">
    <citation type="submission" date="2018-10" db="EMBL/GenBank/DDBJ databases">
        <title>Co-occurring genomic capacity for anaerobic methane metabolism and dissimilatory sulfite reduction discovered in the Korarchaeota.</title>
        <authorList>
            <person name="Mckay L.J."/>
            <person name="Dlakic M."/>
            <person name="Fields M.W."/>
            <person name="Delmont T.O."/>
            <person name="Eren A.M."/>
            <person name="Jay Z.J."/>
            <person name="Klingelsmith K.B."/>
            <person name="Rusch D.B."/>
            <person name="Inskeep W.P."/>
        </authorList>
    </citation>
    <scope>NUCLEOTIDE SEQUENCE [LARGE SCALE GENOMIC DNA]</scope>
    <source>
        <strain evidence="1 2">MDKW</strain>
    </source>
</reference>
<keyword evidence="2" id="KW-1185">Reference proteome</keyword>
<evidence type="ECO:0000313" key="2">
    <source>
        <dbReference type="Proteomes" id="UP000277582"/>
    </source>
</evidence>
<sequence length="259" mass="30565">MTDLIVELEDGKLFHILLDDGKSGVIVVTQKGSIIEREYKEDYDAKIREALMKLEAEMRRRPRGEEPTGEEFRTFLYNLADRLEKEGFKVHVYYPDVRVLFYYIDNKGKRPVIYWGPEVEKIATASFSVDDVINKLKEVHKIITERPFDDKEFLSRMYEAYRRCMEGGYSSDDSVPVKCIIPELYKGYDFKWGRVFLGYDLFRLKERVLDGRELRTVTATRAHTEKSEDFIWVPVDLDAYGTYLYGGTYISHIKFREHE</sequence>
<name>A0A429GGU0_9CREN</name>
<comment type="caution">
    <text evidence="1">The sequence shown here is derived from an EMBL/GenBank/DDBJ whole genome shotgun (WGS) entry which is preliminary data.</text>
</comment>
<evidence type="ECO:0000313" key="1">
    <source>
        <dbReference type="EMBL" id="RSN72976.1"/>
    </source>
</evidence>
<organism evidence="1 2">
    <name type="scientific">Candidatus Methanodesulfokora washburnensis</name>
    <dbReference type="NCBI Taxonomy" id="2478471"/>
    <lineage>
        <taxon>Archaea</taxon>
        <taxon>Thermoproteota</taxon>
        <taxon>Candidatus Korarchaeia</taxon>
        <taxon>Candidatus Korarchaeia incertae sedis</taxon>
        <taxon>Candidatus Methanodesulfokora</taxon>
    </lineage>
</organism>
<dbReference type="AlphaFoldDB" id="A0A429GGU0"/>
<dbReference type="EMBL" id="RCOS01000132">
    <property type="protein sequence ID" value="RSN72976.1"/>
    <property type="molecule type" value="Genomic_DNA"/>
</dbReference>
<gene>
    <name evidence="1" type="ORF">D6D85_11840</name>
</gene>
<dbReference type="Proteomes" id="UP000277582">
    <property type="component" value="Unassembled WGS sequence"/>
</dbReference>